<dbReference type="PANTHER" id="PTHR33876">
    <property type="entry name" value="UNNAMED PRODUCT"/>
    <property type="match status" value="1"/>
</dbReference>
<evidence type="ECO:0000313" key="4">
    <source>
        <dbReference type="Proteomes" id="UP000183104"/>
    </source>
</evidence>
<sequence>MLMEPAGILALGFGLGALHALDADHLLAVTGLSGSETRQSGGLRYCLPWALGHGMALFAVGGAVLALDLAIPHRLSAWAEILVGVLLAYIGARLVGNWWTERYPRGEGEAPRSRGAYLVGLIHGTAGTAPLLAVLPAAAMHSEWAGLAYLAIFCVGVLTAMLAFGGVLGSTIAALARRRDRSLGMARAGIGITAFTMGLVLVGETWAHG</sequence>
<accession>A0A1G5D5L5</accession>
<dbReference type="InterPro" id="IPR052776">
    <property type="entry name" value="Chloro_ReproSupport/MetalTrans"/>
</dbReference>
<dbReference type="OrthoDB" id="5333961at2"/>
<dbReference type="Pfam" id="PF13386">
    <property type="entry name" value="DsbD_2"/>
    <property type="match status" value="1"/>
</dbReference>
<dbReference type="PANTHER" id="PTHR33876:SF4">
    <property type="entry name" value="CHLOROPLAST PROTEIN FOR GROWTH AND FERTILITY 2"/>
    <property type="match status" value="1"/>
</dbReference>
<keyword evidence="4" id="KW-1185">Reference proteome</keyword>
<organism evidence="3 4">
    <name type="scientific">Thiohalorhabdus denitrificans</name>
    <dbReference type="NCBI Taxonomy" id="381306"/>
    <lineage>
        <taxon>Bacteria</taxon>
        <taxon>Pseudomonadati</taxon>
        <taxon>Pseudomonadota</taxon>
        <taxon>Gammaproteobacteria</taxon>
        <taxon>Thiohalorhabdales</taxon>
        <taxon>Thiohalorhabdaceae</taxon>
        <taxon>Thiohalorhabdus</taxon>
    </lineage>
</organism>
<dbReference type="Proteomes" id="UP000183104">
    <property type="component" value="Unassembled WGS sequence"/>
</dbReference>
<protein>
    <submittedName>
        <fullName evidence="3">Cytochrome C biogenesis protein transmembrane region</fullName>
    </submittedName>
</protein>
<evidence type="ECO:0000259" key="2">
    <source>
        <dbReference type="Pfam" id="PF13386"/>
    </source>
</evidence>
<keyword evidence="1" id="KW-0472">Membrane</keyword>
<dbReference type="InterPro" id="IPR039447">
    <property type="entry name" value="UreH-like_TM_dom"/>
</dbReference>
<feature type="transmembrane region" description="Helical" evidence="1">
    <location>
        <begin position="77"/>
        <end position="95"/>
    </location>
</feature>
<keyword evidence="1 3" id="KW-0812">Transmembrane</keyword>
<gene>
    <name evidence="3" type="ORF">SAMN05661077_1192</name>
</gene>
<feature type="domain" description="Urease accessory protein UreH-like transmembrane" evidence="2">
    <location>
        <begin position="56"/>
        <end position="192"/>
    </location>
</feature>
<evidence type="ECO:0000313" key="3">
    <source>
        <dbReference type="EMBL" id="SCY09837.1"/>
    </source>
</evidence>
<dbReference type="EMBL" id="FMUN01000003">
    <property type="protein sequence ID" value="SCY09837.1"/>
    <property type="molecule type" value="Genomic_DNA"/>
</dbReference>
<dbReference type="AlphaFoldDB" id="A0A1G5D5L5"/>
<feature type="transmembrane region" description="Helical" evidence="1">
    <location>
        <begin position="115"/>
        <end position="135"/>
    </location>
</feature>
<reference evidence="4" key="1">
    <citation type="submission" date="2016-10" db="EMBL/GenBank/DDBJ databases">
        <authorList>
            <person name="Varghese N."/>
        </authorList>
    </citation>
    <scope>NUCLEOTIDE SEQUENCE [LARGE SCALE GENOMIC DNA]</scope>
    <source>
        <strain evidence="4">HL 19</strain>
    </source>
</reference>
<evidence type="ECO:0000256" key="1">
    <source>
        <dbReference type="SAM" id="Phobius"/>
    </source>
</evidence>
<feature type="transmembrane region" description="Helical" evidence="1">
    <location>
        <begin position="188"/>
        <end position="207"/>
    </location>
</feature>
<keyword evidence="1" id="KW-1133">Transmembrane helix</keyword>
<feature type="transmembrane region" description="Helical" evidence="1">
    <location>
        <begin position="47"/>
        <end position="70"/>
    </location>
</feature>
<name>A0A1G5D5L5_9GAMM</name>
<proteinExistence type="predicted"/>
<feature type="transmembrane region" description="Helical" evidence="1">
    <location>
        <begin position="147"/>
        <end position="176"/>
    </location>
</feature>